<dbReference type="Pfam" id="PF00722">
    <property type="entry name" value="Glyco_hydro_16"/>
    <property type="match status" value="1"/>
</dbReference>
<proteinExistence type="predicted"/>
<feature type="chain" id="PRO_5025536072" evidence="2">
    <location>
        <begin position="25"/>
        <end position="391"/>
    </location>
</feature>
<dbReference type="OrthoDB" id="4388755at2759"/>
<dbReference type="EMBL" id="MU002087">
    <property type="protein sequence ID" value="KAF2790207.1"/>
    <property type="molecule type" value="Genomic_DNA"/>
</dbReference>
<dbReference type="InterPro" id="IPR013320">
    <property type="entry name" value="ConA-like_dom_sf"/>
</dbReference>
<feature type="signal peptide" evidence="2">
    <location>
        <begin position="1"/>
        <end position="24"/>
    </location>
</feature>
<keyword evidence="2" id="KW-0732">Signal</keyword>
<evidence type="ECO:0000313" key="5">
    <source>
        <dbReference type="Proteomes" id="UP000799757"/>
    </source>
</evidence>
<keyword evidence="1" id="KW-0812">Transmembrane</keyword>
<dbReference type="PANTHER" id="PTHR38121:SF4">
    <property type="entry name" value="GH16 DOMAIN-CONTAINING PROTEIN-RELATED"/>
    <property type="match status" value="1"/>
</dbReference>
<keyword evidence="1" id="KW-1133">Transmembrane helix</keyword>
<gene>
    <name evidence="4" type="ORF">K505DRAFT_327732</name>
</gene>
<keyword evidence="4" id="KW-0378">Hydrolase</keyword>
<dbReference type="AlphaFoldDB" id="A0A6A6X2Q6"/>
<feature type="transmembrane region" description="Helical" evidence="1">
    <location>
        <begin position="372"/>
        <end position="390"/>
    </location>
</feature>
<dbReference type="SUPFAM" id="SSF49899">
    <property type="entry name" value="Concanavalin A-like lectins/glucanases"/>
    <property type="match status" value="1"/>
</dbReference>
<keyword evidence="1" id="KW-0472">Membrane</keyword>
<dbReference type="GO" id="GO:0004553">
    <property type="term" value="F:hydrolase activity, hydrolyzing O-glycosyl compounds"/>
    <property type="evidence" value="ECO:0007669"/>
    <property type="project" value="InterPro"/>
</dbReference>
<sequence length="391" mass="43529">MIGMLPPWGAFALPLALLLQPVVSDDYTTTNNTTPHDNNKDCGCYVVSSGADSNTPEYFQYYRFYDFRNLAEGPGQYTKAPPLINNTQNAGEESVWDADVLNSDAWNVDWGIQNWSKPSTEDFPIPMVNSPANVYLLQNDDANNAFTYLTLRTSRLDDFQSAGEIENEQKNLMHCSMRMYGRVSGSKGAVAGFFTFYDDDNESDIEILTNDATDVIRYTNQPSVDKEGNEVQVASVAPTKLPRWDDWQTHRIDWLPKNSYWFLDGNQVAANTYSVPRIPSYLVMNMWSDGGTWSGNMSVGDSAEFHIQWIELIFNTSGPVEGPGGSRNDKRSMDLLEKRKAKGCEVVCKVDGVKQIGTPEVVSVNKSAAPGMMVPTWVVLFIGAVGLWVGL</sequence>
<organism evidence="4 5">
    <name type="scientific">Melanomma pulvis-pyrius CBS 109.77</name>
    <dbReference type="NCBI Taxonomy" id="1314802"/>
    <lineage>
        <taxon>Eukaryota</taxon>
        <taxon>Fungi</taxon>
        <taxon>Dikarya</taxon>
        <taxon>Ascomycota</taxon>
        <taxon>Pezizomycotina</taxon>
        <taxon>Dothideomycetes</taxon>
        <taxon>Pleosporomycetidae</taxon>
        <taxon>Pleosporales</taxon>
        <taxon>Melanommataceae</taxon>
        <taxon>Melanomma</taxon>
    </lineage>
</organism>
<dbReference type="PROSITE" id="PS51762">
    <property type="entry name" value="GH16_2"/>
    <property type="match status" value="1"/>
</dbReference>
<evidence type="ECO:0000256" key="2">
    <source>
        <dbReference type="SAM" id="SignalP"/>
    </source>
</evidence>
<dbReference type="CDD" id="cd00413">
    <property type="entry name" value="Glyco_hydrolase_16"/>
    <property type="match status" value="1"/>
</dbReference>
<evidence type="ECO:0000256" key="1">
    <source>
        <dbReference type="SAM" id="Phobius"/>
    </source>
</evidence>
<dbReference type="InterPro" id="IPR000757">
    <property type="entry name" value="Beta-glucanase-like"/>
</dbReference>
<evidence type="ECO:0000313" key="4">
    <source>
        <dbReference type="EMBL" id="KAF2790207.1"/>
    </source>
</evidence>
<reference evidence="4" key="1">
    <citation type="journal article" date="2020" name="Stud. Mycol.">
        <title>101 Dothideomycetes genomes: a test case for predicting lifestyles and emergence of pathogens.</title>
        <authorList>
            <person name="Haridas S."/>
            <person name="Albert R."/>
            <person name="Binder M."/>
            <person name="Bloem J."/>
            <person name="Labutti K."/>
            <person name="Salamov A."/>
            <person name="Andreopoulos B."/>
            <person name="Baker S."/>
            <person name="Barry K."/>
            <person name="Bills G."/>
            <person name="Bluhm B."/>
            <person name="Cannon C."/>
            <person name="Castanera R."/>
            <person name="Culley D."/>
            <person name="Daum C."/>
            <person name="Ezra D."/>
            <person name="Gonzalez J."/>
            <person name="Henrissat B."/>
            <person name="Kuo A."/>
            <person name="Liang C."/>
            <person name="Lipzen A."/>
            <person name="Lutzoni F."/>
            <person name="Magnuson J."/>
            <person name="Mondo S."/>
            <person name="Nolan M."/>
            <person name="Ohm R."/>
            <person name="Pangilinan J."/>
            <person name="Park H.-J."/>
            <person name="Ramirez L."/>
            <person name="Alfaro M."/>
            <person name="Sun H."/>
            <person name="Tritt A."/>
            <person name="Yoshinaga Y."/>
            <person name="Zwiers L.-H."/>
            <person name="Turgeon B."/>
            <person name="Goodwin S."/>
            <person name="Spatafora J."/>
            <person name="Crous P."/>
            <person name="Grigoriev I."/>
        </authorList>
    </citation>
    <scope>NUCLEOTIDE SEQUENCE</scope>
    <source>
        <strain evidence="4">CBS 109.77</strain>
    </source>
</reference>
<keyword evidence="5" id="KW-1185">Reference proteome</keyword>
<dbReference type="Proteomes" id="UP000799757">
    <property type="component" value="Unassembled WGS sequence"/>
</dbReference>
<feature type="domain" description="GH16" evidence="3">
    <location>
        <begin position="94"/>
        <end position="318"/>
    </location>
</feature>
<accession>A0A6A6X2Q6</accession>
<dbReference type="PANTHER" id="PTHR38121">
    <property type="entry name" value="GH16 DOMAIN-CONTAINING PROTEIN"/>
    <property type="match status" value="1"/>
</dbReference>
<dbReference type="GO" id="GO:0005975">
    <property type="term" value="P:carbohydrate metabolic process"/>
    <property type="evidence" value="ECO:0007669"/>
    <property type="project" value="InterPro"/>
</dbReference>
<name>A0A6A6X2Q6_9PLEO</name>
<dbReference type="Gene3D" id="2.60.120.200">
    <property type="match status" value="1"/>
</dbReference>
<evidence type="ECO:0000259" key="3">
    <source>
        <dbReference type="PROSITE" id="PS51762"/>
    </source>
</evidence>
<protein>
    <submittedName>
        <fullName evidence="4">Glycoside hydrolase family 16 protein</fullName>
    </submittedName>
</protein>